<feature type="region of interest" description="Disordered" evidence="1">
    <location>
        <begin position="232"/>
        <end position="385"/>
    </location>
</feature>
<proteinExistence type="predicted"/>
<evidence type="ECO:0008006" key="4">
    <source>
        <dbReference type="Google" id="ProtNLM"/>
    </source>
</evidence>
<feature type="compositionally biased region" description="Gly residues" evidence="1">
    <location>
        <begin position="409"/>
        <end position="430"/>
    </location>
</feature>
<feature type="compositionally biased region" description="Low complexity" evidence="1">
    <location>
        <begin position="374"/>
        <end position="385"/>
    </location>
</feature>
<organism evidence="2 3">
    <name type="scientific">Sinosporangium album</name>
    <dbReference type="NCBI Taxonomy" id="504805"/>
    <lineage>
        <taxon>Bacteria</taxon>
        <taxon>Bacillati</taxon>
        <taxon>Actinomycetota</taxon>
        <taxon>Actinomycetes</taxon>
        <taxon>Streptosporangiales</taxon>
        <taxon>Streptosporangiaceae</taxon>
        <taxon>Sinosporangium</taxon>
    </lineage>
</organism>
<name>A0A1G7YVT7_9ACTN</name>
<protein>
    <recommendedName>
        <fullName evidence="4">Proteins of 100 residues with WXG</fullName>
    </recommendedName>
</protein>
<dbReference type="RefSeq" id="WP_093170638.1">
    <property type="nucleotide sequence ID" value="NZ_FNCN01000010.1"/>
</dbReference>
<evidence type="ECO:0000313" key="2">
    <source>
        <dbReference type="EMBL" id="SDH00628.1"/>
    </source>
</evidence>
<dbReference type="Proteomes" id="UP000198923">
    <property type="component" value="Unassembled WGS sequence"/>
</dbReference>
<evidence type="ECO:0000313" key="3">
    <source>
        <dbReference type="Proteomes" id="UP000198923"/>
    </source>
</evidence>
<feature type="compositionally biased region" description="Gly residues" evidence="1">
    <location>
        <begin position="263"/>
        <end position="290"/>
    </location>
</feature>
<keyword evidence="3" id="KW-1185">Reference proteome</keyword>
<feature type="compositionally biased region" description="Gly residues" evidence="1">
    <location>
        <begin position="232"/>
        <end position="242"/>
    </location>
</feature>
<dbReference type="EMBL" id="FNCN01000010">
    <property type="protein sequence ID" value="SDH00628.1"/>
    <property type="molecule type" value="Genomic_DNA"/>
</dbReference>
<dbReference type="STRING" id="504805.SAMN05421505_11085"/>
<evidence type="ECO:0000256" key="1">
    <source>
        <dbReference type="SAM" id="MobiDB-lite"/>
    </source>
</evidence>
<accession>A0A1G7YVT7</accession>
<feature type="compositionally biased region" description="Low complexity" evidence="1">
    <location>
        <begin position="243"/>
        <end position="262"/>
    </location>
</feature>
<feature type="region of interest" description="Disordered" evidence="1">
    <location>
        <begin position="457"/>
        <end position="495"/>
    </location>
</feature>
<reference evidence="2 3" key="1">
    <citation type="submission" date="2016-10" db="EMBL/GenBank/DDBJ databases">
        <authorList>
            <person name="de Groot N.N."/>
        </authorList>
    </citation>
    <scope>NUCLEOTIDE SEQUENCE [LARGE SCALE GENOMIC DNA]</scope>
    <source>
        <strain evidence="2 3">CPCC 201354</strain>
    </source>
</reference>
<sequence>MADNGDKKTHLIKAICPDMGVDDDGRSVAQVKQLIQLLDPKRIEKAGNAYVDAGGVMYKLQYDLEEISVKLASCWEGKASVEAQKALRLLHATVRELQNRLFDMGRPLEHLGRNVLPEHQRFVNDEGWDLGALAQSWSAGGSTMDDSIPSNYRVMGGGTQFGSPDELAGKHLALLNRDLIDTYELLPSEVHKELPKLSTPEGAPFTATPAGGGKTGGLGGGDSTAYGSAAGGGGAVPGGSSPGGSSPYSPAAFDPSSSAGSAGSAGGAGGVGGTGSGAGGAGAGSVGAGRSGTPDMPDVPGVPGAGDTAGSSAPAVPAPGSTPTPDPSGATPGTGQVPRVTDPNDTTALAGQPSAAVPTFPPAPASSVPIGQVPTSSIPTSSIPATSIPATSIPAVTPGIAPGMPATSGGAGGAGGGTGGYGGSPGGQGTPGARTAGAGVPGGANGMGAMPFMPMGGMGAGPGGEAQERESSTWLREDDDLWVGQTDGVVGDTIG</sequence>
<dbReference type="OrthoDB" id="3541121at2"/>
<feature type="region of interest" description="Disordered" evidence="1">
    <location>
        <begin position="404"/>
        <end position="442"/>
    </location>
</feature>
<feature type="compositionally biased region" description="Low complexity" evidence="1">
    <location>
        <begin position="199"/>
        <end position="209"/>
    </location>
</feature>
<dbReference type="AlphaFoldDB" id="A0A1G7YVT7"/>
<gene>
    <name evidence="2" type="ORF">SAMN05421505_11085</name>
</gene>
<feature type="region of interest" description="Disordered" evidence="1">
    <location>
        <begin position="194"/>
        <end position="220"/>
    </location>
</feature>
<feature type="compositionally biased region" description="Gly residues" evidence="1">
    <location>
        <begin position="210"/>
        <end position="220"/>
    </location>
</feature>
<feature type="compositionally biased region" description="Pro residues" evidence="1">
    <location>
        <begin position="316"/>
        <end position="326"/>
    </location>
</feature>